<protein>
    <recommendedName>
        <fullName evidence="1">AT-hook motif nuclear-localized protein</fullName>
    </recommendedName>
</protein>
<gene>
    <name evidence="4" type="ORF">GUJ93_ZPchr0012g21450</name>
</gene>
<feature type="region of interest" description="Disordered" evidence="2">
    <location>
        <begin position="43"/>
        <end position="62"/>
    </location>
</feature>
<feature type="region of interest" description="Disordered" evidence="2">
    <location>
        <begin position="113"/>
        <end position="149"/>
    </location>
</feature>
<keyword evidence="1" id="KW-0804">Transcription</keyword>
<evidence type="ECO:0000259" key="3">
    <source>
        <dbReference type="PROSITE" id="PS51742"/>
    </source>
</evidence>
<keyword evidence="1" id="KW-0238">DNA-binding</keyword>
<organism evidence="4 5">
    <name type="scientific">Zizania palustris</name>
    <name type="common">Northern wild rice</name>
    <dbReference type="NCBI Taxonomy" id="103762"/>
    <lineage>
        <taxon>Eukaryota</taxon>
        <taxon>Viridiplantae</taxon>
        <taxon>Streptophyta</taxon>
        <taxon>Embryophyta</taxon>
        <taxon>Tracheophyta</taxon>
        <taxon>Spermatophyta</taxon>
        <taxon>Magnoliopsida</taxon>
        <taxon>Liliopsida</taxon>
        <taxon>Poales</taxon>
        <taxon>Poaceae</taxon>
        <taxon>BOP clade</taxon>
        <taxon>Oryzoideae</taxon>
        <taxon>Oryzeae</taxon>
        <taxon>Zizaniinae</taxon>
        <taxon>Zizania</taxon>
    </lineage>
</organism>
<evidence type="ECO:0000313" key="4">
    <source>
        <dbReference type="EMBL" id="KAG8094425.1"/>
    </source>
</evidence>
<dbReference type="Proteomes" id="UP000729402">
    <property type="component" value="Unassembled WGS sequence"/>
</dbReference>
<dbReference type="AlphaFoldDB" id="A0A8J5WN74"/>
<dbReference type="Pfam" id="PF03479">
    <property type="entry name" value="PCC"/>
    <property type="match status" value="1"/>
</dbReference>
<dbReference type="PROSITE" id="PS51742">
    <property type="entry name" value="PPC"/>
    <property type="match status" value="1"/>
</dbReference>
<keyword evidence="5" id="KW-1185">Reference proteome</keyword>
<keyword evidence="1" id="KW-0805">Transcription regulation</keyword>
<comment type="function">
    <text evidence="1">Transcription factor that specifically binds AT-rich DNA sequences related to the nuclear matrix attachment regions (MARs).</text>
</comment>
<reference evidence="4" key="2">
    <citation type="submission" date="2021-02" db="EMBL/GenBank/DDBJ databases">
        <authorList>
            <person name="Kimball J.A."/>
            <person name="Haas M.W."/>
            <person name="Macchietto M."/>
            <person name="Kono T."/>
            <person name="Duquette J."/>
            <person name="Shao M."/>
        </authorList>
    </citation>
    <scope>NUCLEOTIDE SEQUENCE</scope>
    <source>
        <tissue evidence="4">Fresh leaf tissue</tissue>
    </source>
</reference>
<dbReference type="CDD" id="cd11378">
    <property type="entry name" value="DUF296"/>
    <property type="match status" value="1"/>
</dbReference>
<dbReference type="PANTHER" id="PTHR31500">
    <property type="entry name" value="AT-HOOK MOTIF NUCLEAR-LOCALIZED PROTEIN 9"/>
    <property type="match status" value="1"/>
</dbReference>
<feature type="region of interest" description="Disordered" evidence="2">
    <location>
        <begin position="1"/>
        <end position="21"/>
    </location>
</feature>
<feature type="domain" description="PPC" evidence="3">
    <location>
        <begin position="164"/>
        <end position="298"/>
    </location>
</feature>
<dbReference type="OrthoDB" id="2014829at2759"/>
<sequence>MSAEKTTPLQPQPLQRGSRVCLADKQDSATAYKKGVAYQMPVTLPATSSPHTGPVGGNSTNPTAVPVAAGPLKRKHDRTVVYDAVPLAIVPPSPPTPTASSASAAAARGAGALSVAAPTQPRGFSYGPVGGRAKRQPPPPRAPPTSDVGLLRKRALPLQKEAGGSVMPVLKNRVIKVQTGEDIVSKLMSFCQNGCALYVLSANGDVSNVTLHQAVPVSCSAVNYEGRFKILHLAGSYLLSESDGLKCQTGGLCVALTGHDGCNLGGRVASLTAASPVEVVCRSFSAYPRRIQLNSGWL</sequence>
<evidence type="ECO:0000256" key="2">
    <source>
        <dbReference type="SAM" id="MobiDB-lite"/>
    </source>
</evidence>
<dbReference type="InterPro" id="IPR039605">
    <property type="entry name" value="AHL"/>
</dbReference>
<feature type="compositionally biased region" description="Polar residues" evidence="2">
    <location>
        <begin position="45"/>
        <end position="62"/>
    </location>
</feature>
<comment type="caution">
    <text evidence="4">The sequence shown here is derived from an EMBL/GenBank/DDBJ whole genome shotgun (WGS) entry which is preliminary data.</text>
</comment>
<comment type="subcellular location">
    <subcellularLocation>
        <location evidence="1">Nucleus</location>
    </subcellularLocation>
</comment>
<evidence type="ECO:0000256" key="1">
    <source>
        <dbReference type="RuleBase" id="RU367031"/>
    </source>
</evidence>
<proteinExistence type="predicted"/>
<comment type="domain">
    <text evidence="1">The PPC domain mediates interactions between AHL proteins.</text>
</comment>
<dbReference type="InterPro" id="IPR005175">
    <property type="entry name" value="PPC_dom"/>
</dbReference>
<name>A0A8J5WN74_ZIZPA</name>
<dbReference type="GO" id="GO:0003680">
    <property type="term" value="F:minor groove of adenine-thymine-rich DNA binding"/>
    <property type="evidence" value="ECO:0007669"/>
    <property type="project" value="UniProtKB-UniRule"/>
</dbReference>
<keyword evidence="1" id="KW-0539">Nucleus</keyword>
<reference evidence="4" key="1">
    <citation type="journal article" date="2021" name="bioRxiv">
        <title>Whole Genome Assembly and Annotation of Northern Wild Rice, Zizania palustris L., Supports a Whole Genome Duplication in the Zizania Genus.</title>
        <authorList>
            <person name="Haas M."/>
            <person name="Kono T."/>
            <person name="Macchietto M."/>
            <person name="Millas R."/>
            <person name="McGilp L."/>
            <person name="Shao M."/>
            <person name="Duquette J."/>
            <person name="Hirsch C.N."/>
            <person name="Kimball J."/>
        </authorList>
    </citation>
    <scope>NUCLEOTIDE SEQUENCE</scope>
    <source>
        <tissue evidence="4">Fresh leaf tissue</tissue>
    </source>
</reference>
<evidence type="ECO:0000313" key="5">
    <source>
        <dbReference type="Proteomes" id="UP000729402"/>
    </source>
</evidence>
<dbReference type="GO" id="GO:0005634">
    <property type="term" value="C:nucleus"/>
    <property type="evidence" value="ECO:0007669"/>
    <property type="project" value="UniProtKB-SubCell"/>
</dbReference>
<dbReference type="PANTHER" id="PTHR31500:SF57">
    <property type="entry name" value="AT-HOOK MOTIF NUCLEAR-LOCALIZED PROTEIN 10"/>
    <property type="match status" value="1"/>
</dbReference>
<dbReference type="EMBL" id="JAAALK010000080">
    <property type="protein sequence ID" value="KAG8094425.1"/>
    <property type="molecule type" value="Genomic_DNA"/>
</dbReference>
<feature type="compositionally biased region" description="Polar residues" evidence="2">
    <location>
        <begin position="1"/>
        <end position="15"/>
    </location>
</feature>
<accession>A0A8J5WN74</accession>